<evidence type="ECO:0000313" key="1">
    <source>
        <dbReference type="EMBL" id="MCI0127862.1"/>
    </source>
</evidence>
<comment type="caution">
    <text evidence="1">The sequence shown here is derived from an EMBL/GenBank/DDBJ whole genome shotgun (WGS) entry which is preliminary data.</text>
</comment>
<dbReference type="PANTHER" id="PTHR36452:SF1">
    <property type="entry name" value="DUF2461 DOMAIN-CONTAINING PROTEIN"/>
    <property type="match status" value="1"/>
</dbReference>
<keyword evidence="2" id="KW-1185">Reference proteome</keyword>
<dbReference type="PANTHER" id="PTHR36452">
    <property type="entry name" value="CHROMOSOME 12, WHOLE GENOME SHOTGUN SEQUENCE"/>
    <property type="match status" value="1"/>
</dbReference>
<dbReference type="EMBL" id="JALAZD010000001">
    <property type="protein sequence ID" value="MCI0127862.1"/>
    <property type="molecule type" value="Genomic_DNA"/>
</dbReference>
<reference evidence="1" key="1">
    <citation type="submission" date="2022-03" db="EMBL/GenBank/DDBJ databases">
        <title>The complete genome sequence of a Methyloterrigena soli.</title>
        <authorList>
            <person name="Zi Z."/>
        </authorList>
    </citation>
    <scope>NUCLEOTIDE SEQUENCE</scope>
    <source>
        <strain evidence="1">M48</strain>
    </source>
</reference>
<dbReference type="Pfam" id="PF09365">
    <property type="entry name" value="DUF2461"/>
    <property type="match status" value="1"/>
</dbReference>
<dbReference type="InterPro" id="IPR012808">
    <property type="entry name" value="CHP02453"/>
</dbReference>
<dbReference type="Proteomes" id="UP001156140">
    <property type="component" value="Unassembled WGS sequence"/>
</dbReference>
<protein>
    <submittedName>
        <fullName evidence="1">DUF2461 domain-containing protein</fullName>
    </submittedName>
</protein>
<gene>
    <name evidence="1" type="ORF">ML536_13620</name>
</gene>
<dbReference type="InterPro" id="IPR015996">
    <property type="entry name" value="UCP028451"/>
</dbReference>
<organism evidence="1 2">
    <name type="scientific">Paradevosia shaoguanensis</name>
    <dbReference type="NCBI Taxonomy" id="1335043"/>
    <lineage>
        <taxon>Bacteria</taxon>
        <taxon>Pseudomonadati</taxon>
        <taxon>Pseudomonadota</taxon>
        <taxon>Alphaproteobacteria</taxon>
        <taxon>Hyphomicrobiales</taxon>
        <taxon>Devosiaceae</taxon>
        <taxon>Paradevosia</taxon>
    </lineage>
</organism>
<dbReference type="AlphaFoldDB" id="A0AA41QPA5"/>
<evidence type="ECO:0000313" key="2">
    <source>
        <dbReference type="Proteomes" id="UP001156140"/>
    </source>
</evidence>
<dbReference type="RefSeq" id="WP_281736196.1">
    <property type="nucleotide sequence ID" value="NZ_JAKETQ010000001.1"/>
</dbReference>
<dbReference type="NCBIfam" id="TIGR02453">
    <property type="entry name" value="TIGR02453 family protein"/>
    <property type="match status" value="1"/>
</dbReference>
<dbReference type="PIRSF" id="PIRSF028451">
    <property type="entry name" value="UCP028451"/>
    <property type="match status" value="1"/>
</dbReference>
<accession>A0AA41QPA5</accession>
<sequence>MSAFQGFPPETFAFLRGIVEHNDKAWFEENRGLYDVGYIGAGAAAVTELGPRLREISPEVQFAPKVNGSLSRIYRDVRFSKDKRPYKNHLDLWFWHGERRSWDCPGFWFSLTAERFYVGGGMYRFDKEELDSYRQSVINPRSGRALLAAVDAVKKAGPYEIGEKTRKLLPRGFEADEDRREYLLYEGLTTMIELPVEAARSADVIEICMQHFRATWPITKWLLDEVV</sequence>
<proteinExistence type="predicted"/>
<name>A0AA41QPA5_9HYPH</name>